<evidence type="ECO:0000313" key="2">
    <source>
        <dbReference type="EMBL" id="KPV52151.1"/>
    </source>
</evidence>
<dbReference type="Proteomes" id="UP000050509">
    <property type="component" value="Unassembled WGS sequence"/>
</dbReference>
<keyword evidence="3" id="KW-1185">Reference proteome</keyword>
<proteinExistence type="predicted"/>
<name>A0A0P9D9H3_9CHLR</name>
<evidence type="ECO:0000313" key="3">
    <source>
        <dbReference type="Proteomes" id="UP000050509"/>
    </source>
</evidence>
<organism evidence="2 3">
    <name type="scientific">Kouleothrix aurantiaca</name>
    <dbReference type="NCBI Taxonomy" id="186479"/>
    <lineage>
        <taxon>Bacteria</taxon>
        <taxon>Bacillati</taxon>
        <taxon>Chloroflexota</taxon>
        <taxon>Chloroflexia</taxon>
        <taxon>Chloroflexales</taxon>
        <taxon>Roseiflexineae</taxon>
        <taxon>Roseiflexaceae</taxon>
        <taxon>Kouleothrix</taxon>
    </lineage>
</organism>
<protein>
    <recommendedName>
        <fullName evidence="1">Siphovirus-type tail component C-terminal domain-containing protein</fullName>
    </recommendedName>
</protein>
<gene>
    <name evidence="2" type="ORF">SE17_17195</name>
</gene>
<accession>A0A0P9D9H3</accession>
<feature type="domain" description="Siphovirus-type tail component C-terminal" evidence="1">
    <location>
        <begin position="54"/>
        <end position="157"/>
    </location>
</feature>
<sequence>MARVRSGAYAPMDVDLPGVPAVYALIQAPNGAIAAGFSTTGSAVAAATSTVTNTGTARAYPTLVLTGPTSGSARAYQLLNTTTGRAIYLNLTIQAGETVTLTFDPAALSFTSDFRGNIADAILPGSQESDFFLQPGANTMTLLVSSSTVTATLRWRPTVASLDDL</sequence>
<dbReference type="InterPro" id="IPR054738">
    <property type="entry name" value="Siphovirus-type_tail_C"/>
</dbReference>
<dbReference type="AlphaFoldDB" id="A0A0P9D9H3"/>
<evidence type="ECO:0000259" key="1">
    <source>
        <dbReference type="Pfam" id="PF22768"/>
    </source>
</evidence>
<reference evidence="2 3" key="1">
    <citation type="submission" date="2015-09" db="EMBL/GenBank/DDBJ databases">
        <title>Draft genome sequence of Kouleothrix aurantiaca JCM 19913.</title>
        <authorList>
            <person name="Hemp J."/>
        </authorList>
    </citation>
    <scope>NUCLEOTIDE SEQUENCE [LARGE SCALE GENOMIC DNA]</scope>
    <source>
        <strain evidence="2 3">COM-B</strain>
    </source>
</reference>
<comment type="caution">
    <text evidence="2">The sequence shown here is derived from an EMBL/GenBank/DDBJ whole genome shotgun (WGS) entry which is preliminary data.</text>
</comment>
<dbReference type="EMBL" id="LJCR01000643">
    <property type="protein sequence ID" value="KPV52151.1"/>
    <property type="molecule type" value="Genomic_DNA"/>
</dbReference>
<dbReference type="Pfam" id="PF22768">
    <property type="entry name" value="SPP1_Dit"/>
    <property type="match status" value="1"/>
</dbReference>
<dbReference type="Gene3D" id="2.60.120.860">
    <property type="match status" value="1"/>
</dbReference>